<dbReference type="GO" id="GO:0005507">
    <property type="term" value="F:copper ion binding"/>
    <property type="evidence" value="ECO:0007669"/>
    <property type="project" value="InterPro"/>
</dbReference>
<dbReference type="PROSITE" id="PS00087">
    <property type="entry name" value="SOD_CU_ZN_1"/>
    <property type="match status" value="1"/>
</dbReference>
<reference evidence="5" key="1">
    <citation type="submission" date="2017-11" db="EMBL/GenBank/DDBJ databases">
        <title>The sensing device of the deep-sea amphipod.</title>
        <authorList>
            <person name="Kobayashi H."/>
            <person name="Nagahama T."/>
            <person name="Arai W."/>
            <person name="Sasagawa Y."/>
            <person name="Umeda M."/>
            <person name="Hayashi T."/>
            <person name="Nikaido I."/>
            <person name="Watanabe H."/>
            <person name="Oguri K."/>
            <person name="Kitazato H."/>
            <person name="Fujioka K."/>
            <person name="Kido Y."/>
            <person name="Takami H."/>
        </authorList>
    </citation>
    <scope>NUCLEOTIDE SEQUENCE</scope>
    <source>
        <tissue evidence="5">Whole body</tissue>
    </source>
</reference>
<accession>A0A2P2I1S5</accession>
<keyword evidence="2" id="KW-1133">Transmembrane helix</keyword>
<evidence type="ECO:0000313" key="4">
    <source>
        <dbReference type="EMBL" id="LAB67978.1"/>
    </source>
</evidence>
<dbReference type="InterPro" id="IPR024134">
    <property type="entry name" value="SOD_Cu/Zn_/chaperone"/>
</dbReference>
<proteinExistence type="evidence at transcript level"/>
<dbReference type="GO" id="GO:0006801">
    <property type="term" value="P:superoxide metabolic process"/>
    <property type="evidence" value="ECO:0007669"/>
    <property type="project" value="InterPro"/>
</dbReference>
<dbReference type="PANTHER" id="PTHR10003">
    <property type="entry name" value="SUPEROXIDE DISMUTASE CU-ZN -RELATED"/>
    <property type="match status" value="1"/>
</dbReference>
<evidence type="ECO:0000313" key="5">
    <source>
        <dbReference type="EMBL" id="LAC22111.1"/>
    </source>
</evidence>
<dbReference type="Gene3D" id="2.60.40.200">
    <property type="entry name" value="Superoxide dismutase, copper/zinc binding domain"/>
    <property type="match status" value="1"/>
</dbReference>
<keyword evidence="2" id="KW-0472">Membrane</keyword>
<sequence>MGKCIAYTAGAITFLGIGALVTGLTLYIVYPNMRGGQQSTDEQMRYGMCDLRSADGLTQMGKIHFAQNSSESSTTITGTVAGLTAGAHGFHIHELGGTGDSCSDAGSHYNPADQSHGGPDSDERHVGDLGNIQSVGEGDTIAIVKIEDHQVSLSGKWSVMGRSVVVHALEDDLGASGDASGAAGARVACCTIYIINGA</sequence>
<evidence type="ECO:0000259" key="3">
    <source>
        <dbReference type="Pfam" id="PF00080"/>
    </source>
</evidence>
<dbReference type="InterPro" id="IPR018152">
    <property type="entry name" value="SOD_Cu/Zn_BS"/>
</dbReference>
<dbReference type="Pfam" id="PF00080">
    <property type="entry name" value="Sod_Cu"/>
    <property type="match status" value="1"/>
</dbReference>
<name>A0A2P2I1S5_9CRUS</name>
<feature type="transmembrane region" description="Helical" evidence="2">
    <location>
        <begin position="6"/>
        <end position="30"/>
    </location>
</feature>
<dbReference type="PRINTS" id="PR00068">
    <property type="entry name" value="CUZNDISMTASE"/>
</dbReference>
<evidence type="ECO:0000256" key="2">
    <source>
        <dbReference type="SAM" id="Phobius"/>
    </source>
</evidence>
<dbReference type="InterPro" id="IPR036423">
    <property type="entry name" value="SOD-like_Cu/Zn_dom_sf"/>
</dbReference>
<evidence type="ECO:0000256" key="1">
    <source>
        <dbReference type="SAM" id="MobiDB-lite"/>
    </source>
</evidence>
<protein>
    <submittedName>
        <fullName evidence="4">Superoxide dismutase (Cu-Zn)-like</fullName>
    </submittedName>
    <submittedName>
        <fullName evidence="5">Superoxide dismutase [Cu-Zn]-like</fullName>
    </submittedName>
</protein>
<dbReference type="CDD" id="cd00305">
    <property type="entry name" value="Cu-Zn_Superoxide_Dismutase"/>
    <property type="match status" value="1"/>
</dbReference>
<keyword evidence="2" id="KW-0812">Transmembrane</keyword>
<feature type="region of interest" description="Disordered" evidence="1">
    <location>
        <begin position="103"/>
        <end position="127"/>
    </location>
</feature>
<dbReference type="AlphaFoldDB" id="A0A2P2I1S5"/>
<dbReference type="SUPFAM" id="SSF49329">
    <property type="entry name" value="Cu,Zn superoxide dismutase-like"/>
    <property type="match status" value="1"/>
</dbReference>
<dbReference type="InterPro" id="IPR001424">
    <property type="entry name" value="SOD_Cu_Zn_dom"/>
</dbReference>
<dbReference type="EMBL" id="IACT01002854">
    <property type="protein sequence ID" value="LAC22111.1"/>
    <property type="molecule type" value="mRNA"/>
</dbReference>
<dbReference type="EMBL" id="IACF01002320">
    <property type="protein sequence ID" value="LAB67978.1"/>
    <property type="molecule type" value="mRNA"/>
</dbReference>
<reference evidence="4" key="2">
    <citation type="journal article" date="2018" name="Biosci. Biotechnol. Biochem.">
        <title>Polysaccharide hydrolase of the hadal zone amphipods Hirondellea gigas.</title>
        <authorList>
            <person name="Kobayashi H."/>
            <person name="Nagahama T."/>
            <person name="Arai W."/>
            <person name="Sasagawa Y."/>
            <person name="Umeda M."/>
            <person name="Hayashi T."/>
            <person name="Nikaido I."/>
            <person name="Watanabe H."/>
            <person name="Oguri K."/>
            <person name="Kitazato H."/>
            <person name="Fujioka K."/>
            <person name="Kido Y."/>
            <person name="Takami H."/>
        </authorList>
    </citation>
    <scope>NUCLEOTIDE SEQUENCE</scope>
    <source>
        <tissue evidence="4">Whole body</tissue>
    </source>
</reference>
<organism evidence="4">
    <name type="scientific">Hirondellea gigas</name>
    <dbReference type="NCBI Taxonomy" id="1518452"/>
    <lineage>
        <taxon>Eukaryota</taxon>
        <taxon>Metazoa</taxon>
        <taxon>Ecdysozoa</taxon>
        <taxon>Arthropoda</taxon>
        <taxon>Crustacea</taxon>
        <taxon>Multicrustacea</taxon>
        <taxon>Malacostraca</taxon>
        <taxon>Eumalacostraca</taxon>
        <taxon>Peracarida</taxon>
        <taxon>Amphipoda</taxon>
        <taxon>Amphilochidea</taxon>
        <taxon>Lysianassida</taxon>
        <taxon>Lysianassidira</taxon>
        <taxon>Lysianassoidea</taxon>
        <taxon>Lysianassidae</taxon>
        <taxon>Hirondellea</taxon>
    </lineage>
</organism>
<feature type="domain" description="Superoxide dismutase copper/zinc binding" evidence="3">
    <location>
        <begin position="61"/>
        <end position="192"/>
    </location>
</feature>